<gene>
    <name evidence="3" type="ORF">ABOZ73_16915</name>
</gene>
<dbReference type="InterPro" id="IPR035965">
    <property type="entry name" value="PAS-like_dom_sf"/>
</dbReference>
<dbReference type="InterPro" id="IPR013655">
    <property type="entry name" value="PAS_fold_3"/>
</dbReference>
<evidence type="ECO:0000313" key="3">
    <source>
        <dbReference type="EMBL" id="XDO96433.1"/>
    </source>
</evidence>
<protein>
    <submittedName>
        <fullName evidence="3">PAS domain S-box protein</fullName>
    </submittedName>
</protein>
<dbReference type="PROSITE" id="PS50112">
    <property type="entry name" value="PAS"/>
    <property type="match status" value="1"/>
</dbReference>
<dbReference type="AlphaFoldDB" id="A0AB39KRY6"/>
<dbReference type="Gene3D" id="3.30.450.40">
    <property type="match status" value="1"/>
</dbReference>
<proteinExistence type="predicted"/>
<organism evidence="3">
    <name type="scientific">Caulobacter sp. 73W</name>
    <dbReference type="NCBI Taxonomy" id="3161137"/>
    <lineage>
        <taxon>Bacteria</taxon>
        <taxon>Pseudomonadati</taxon>
        <taxon>Pseudomonadota</taxon>
        <taxon>Alphaproteobacteria</taxon>
        <taxon>Caulobacterales</taxon>
        <taxon>Caulobacteraceae</taxon>
        <taxon>Caulobacter</taxon>
    </lineage>
</organism>
<accession>A0AB39KRY6</accession>
<evidence type="ECO:0000259" key="1">
    <source>
        <dbReference type="PROSITE" id="PS50112"/>
    </source>
</evidence>
<dbReference type="Gene3D" id="2.10.70.100">
    <property type="match status" value="1"/>
</dbReference>
<name>A0AB39KRY6_9CAUL</name>
<dbReference type="EMBL" id="CP158375">
    <property type="protein sequence ID" value="XDO96433.1"/>
    <property type="molecule type" value="Genomic_DNA"/>
</dbReference>
<dbReference type="PANTHER" id="PTHR43102">
    <property type="entry name" value="SLR1143 PROTEIN"/>
    <property type="match status" value="1"/>
</dbReference>
<dbReference type="PROSITE" id="PS50113">
    <property type="entry name" value="PAC"/>
    <property type="match status" value="1"/>
</dbReference>
<dbReference type="SMART" id="SM00065">
    <property type="entry name" value="GAF"/>
    <property type="match status" value="1"/>
</dbReference>
<dbReference type="SUPFAM" id="SSF55781">
    <property type="entry name" value="GAF domain-like"/>
    <property type="match status" value="1"/>
</dbReference>
<dbReference type="InterPro" id="IPR000700">
    <property type="entry name" value="PAS-assoc_C"/>
</dbReference>
<dbReference type="Gene3D" id="3.30.450.20">
    <property type="entry name" value="PAS domain"/>
    <property type="match status" value="2"/>
</dbReference>
<feature type="domain" description="PAS" evidence="1">
    <location>
        <begin position="304"/>
        <end position="374"/>
    </location>
</feature>
<dbReference type="InterPro" id="IPR029016">
    <property type="entry name" value="GAF-like_dom_sf"/>
</dbReference>
<feature type="domain" description="PAC" evidence="2">
    <location>
        <begin position="251"/>
        <end position="303"/>
    </location>
</feature>
<dbReference type="RefSeq" id="WP_369059285.1">
    <property type="nucleotide sequence ID" value="NZ_CP158375.1"/>
</dbReference>
<dbReference type="NCBIfam" id="TIGR00229">
    <property type="entry name" value="sensory_box"/>
    <property type="match status" value="1"/>
</dbReference>
<dbReference type="InterPro" id="IPR003018">
    <property type="entry name" value="GAF"/>
</dbReference>
<dbReference type="InterPro" id="IPR000014">
    <property type="entry name" value="PAS"/>
</dbReference>
<evidence type="ECO:0000259" key="2">
    <source>
        <dbReference type="PROSITE" id="PS50113"/>
    </source>
</evidence>
<reference evidence="3" key="1">
    <citation type="submission" date="2024-06" db="EMBL/GenBank/DDBJ databases">
        <title>Caulobacter inopinatus, sp. nov.</title>
        <authorList>
            <person name="Donachie S.P."/>
        </authorList>
    </citation>
    <scope>NUCLEOTIDE SEQUENCE</scope>
    <source>
        <strain evidence="3">73W</strain>
    </source>
</reference>
<sequence>MNAAAKIEEARLAALLRYDVLDTPAEAAFDDITDLAAHLFEVPISVVTLLDETRQWFKSCVGLDDTETSRDVAFCDYTIRSDEVLVVLDATQDPRFRDNPLVIGEAHIRFYAGAPLITKEGYRLGALCAIDTEPRQAFDEKSRKALQKMAAMVVHALDQRAELMLRRRTAQELAIKEHTLELAEKMAKLGHWRFDFAVQRSAWSPEAYAIHGVDPSEYDPNVTMPGVLYAPEDRGRLADAFTRGLITKQPFEFEGEVVKPDGSRRRVITRGAPEFDDDGEIVALIGVIQDVTEARAMTGALQASEERYRLVAENANDLILVYDVHGTISFASPSSLQILGYTPEEMIGRTTQSFLHPDDVLPTLTHYQALLKPGERSCVHASPCEPGARTAGRSGWRPRPMWYVTRTAAYCASTIPPAM</sequence>
<dbReference type="SMART" id="SM00091">
    <property type="entry name" value="PAS"/>
    <property type="match status" value="1"/>
</dbReference>
<dbReference type="CDD" id="cd00130">
    <property type="entry name" value="PAS"/>
    <property type="match status" value="2"/>
</dbReference>
<dbReference type="InterPro" id="IPR001610">
    <property type="entry name" value="PAC"/>
</dbReference>
<dbReference type="PANTHER" id="PTHR43102:SF2">
    <property type="entry name" value="GAF DOMAIN-CONTAINING PROTEIN"/>
    <property type="match status" value="1"/>
</dbReference>
<dbReference type="SUPFAM" id="SSF55785">
    <property type="entry name" value="PYP-like sensor domain (PAS domain)"/>
    <property type="match status" value="2"/>
</dbReference>
<dbReference type="Pfam" id="PF01590">
    <property type="entry name" value="GAF"/>
    <property type="match status" value="1"/>
</dbReference>
<dbReference type="SMART" id="SM00086">
    <property type="entry name" value="PAC"/>
    <property type="match status" value="1"/>
</dbReference>
<dbReference type="Pfam" id="PF08447">
    <property type="entry name" value="PAS_3"/>
    <property type="match status" value="2"/>
</dbReference>